<reference evidence="2" key="1">
    <citation type="journal article" date="2011" name="Nat. Genet.">
        <title>The Arabidopsis lyrata genome sequence and the basis of rapid genome size change.</title>
        <authorList>
            <person name="Hu T.T."/>
            <person name="Pattyn P."/>
            <person name="Bakker E.G."/>
            <person name="Cao J."/>
            <person name="Cheng J.-F."/>
            <person name="Clark R.M."/>
            <person name="Fahlgren N."/>
            <person name="Fawcett J.A."/>
            <person name="Grimwood J."/>
            <person name="Gundlach H."/>
            <person name="Haberer G."/>
            <person name="Hollister J.D."/>
            <person name="Ossowski S."/>
            <person name="Ottilar R.P."/>
            <person name="Salamov A.A."/>
            <person name="Schneeberger K."/>
            <person name="Spannagl M."/>
            <person name="Wang X."/>
            <person name="Yang L."/>
            <person name="Nasrallah M.E."/>
            <person name="Bergelson J."/>
            <person name="Carrington J.C."/>
            <person name="Gaut B.S."/>
            <person name="Schmutz J."/>
            <person name="Mayer K.F.X."/>
            <person name="Van de Peer Y."/>
            <person name="Grigoriev I.V."/>
            <person name="Nordborg M."/>
            <person name="Weigel D."/>
            <person name="Guo Y.-L."/>
        </authorList>
    </citation>
    <scope>NUCLEOTIDE SEQUENCE [LARGE SCALE GENOMIC DNA]</scope>
    <source>
        <strain evidence="2">cv. MN47</strain>
    </source>
</reference>
<proteinExistence type="predicted"/>
<dbReference type="HOGENOM" id="CLU_1847847_0_0_1"/>
<accession>D7MBZ0</accession>
<protein>
    <submittedName>
        <fullName evidence="1">Predicted protein</fullName>
    </submittedName>
</protein>
<gene>
    <name evidence="1" type="ORF">ARALYDRAFT_658408</name>
</gene>
<name>D7MBZ0_ARALL</name>
<evidence type="ECO:0000313" key="2">
    <source>
        <dbReference type="Proteomes" id="UP000008694"/>
    </source>
</evidence>
<dbReference type="Gramene" id="Al_scaffold_0007_2463">
    <property type="protein sequence ID" value="Al_scaffold_0007_2463"/>
    <property type="gene ID" value="Al_scaffold_0007_2463"/>
</dbReference>
<evidence type="ECO:0000313" key="1">
    <source>
        <dbReference type="EMBL" id="EFH46363.1"/>
    </source>
</evidence>
<organism evidence="2">
    <name type="scientific">Arabidopsis lyrata subsp. lyrata</name>
    <name type="common">Lyre-leaved rock-cress</name>
    <dbReference type="NCBI Taxonomy" id="81972"/>
    <lineage>
        <taxon>Eukaryota</taxon>
        <taxon>Viridiplantae</taxon>
        <taxon>Streptophyta</taxon>
        <taxon>Embryophyta</taxon>
        <taxon>Tracheophyta</taxon>
        <taxon>Spermatophyta</taxon>
        <taxon>Magnoliopsida</taxon>
        <taxon>eudicotyledons</taxon>
        <taxon>Gunneridae</taxon>
        <taxon>Pentapetalae</taxon>
        <taxon>rosids</taxon>
        <taxon>malvids</taxon>
        <taxon>Brassicales</taxon>
        <taxon>Brassicaceae</taxon>
        <taxon>Camelineae</taxon>
        <taxon>Arabidopsis</taxon>
    </lineage>
</organism>
<keyword evidence="2" id="KW-1185">Reference proteome</keyword>
<dbReference type="AlphaFoldDB" id="D7MBZ0"/>
<dbReference type="EMBL" id="GL348719">
    <property type="protein sequence ID" value="EFH46363.1"/>
    <property type="molecule type" value="Genomic_DNA"/>
</dbReference>
<dbReference type="Proteomes" id="UP000008694">
    <property type="component" value="Unassembled WGS sequence"/>
</dbReference>
<sequence>MRLNTVQGMMKVWRKCVEFLDKSPNLSCAQRNGALMVSAECRLGCCTMSNSLIHVKAPSHRAGTNVGFYTSKLWFYNLHQQHTNIYLDYHELQITNSHTIQTQVETDDRSISIQRTAKLDQITPHWLIQQMNPIWKQES</sequence>